<name>A0A0F8Y1I5_9ZZZZ</name>
<feature type="non-terminal residue" evidence="1">
    <location>
        <position position="53"/>
    </location>
</feature>
<reference evidence="1" key="1">
    <citation type="journal article" date="2015" name="Nature">
        <title>Complex archaea that bridge the gap between prokaryotes and eukaryotes.</title>
        <authorList>
            <person name="Spang A."/>
            <person name="Saw J.H."/>
            <person name="Jorgensen S.L."/>
            <person name="Zaremba-Niedzwiedzka K."/>
            <person name="Martijn J."/>
            <person name="Lind A.E."/>
            <person name="van Eijk R."/>
            <person name="Schleper C."/>
            <person name="Guy L."/>
            <person name="Ettema T.J."/>
        </authorList>
    </citation>
    <scope>NUCLEOTIDE SEQUENCE</scope>
</reference>
<evidence type="ECO:0000313" key="1">
    <source>
        <dbReference type="EMBL" id="KKK67410.1"/>
    </source>
</evidence>
<dbReference type="EMBL" id="LAZR01059626">
    <property type="protein sequence ID" value="KKK67410.1"/>
    <property type="molecule type" value="Genomic_DNA"/>
</dbReference>
<organism evidence="1">
    <name type="scientific">marine sediment metagenome</name>
    <dbReference type="NCBI Taxonomy" id="412755"/>
    <lineage>
        <taxon>unclassified sequences</taxon>
        <taxon>metagenomes</taxon>
        <taxon>ecological metagenomes</taxon>
    </lineage>
</organism>
<dbReference type="AlphaFoldDB" id="A0A0F8Y1I5"/>
<comment type="caution">
    <text evidence="1">The sequence shown here is derived from an EMBL/GenBank/DDBJ whole genome shotgun (WGS) entry which is preliminary data.</text>
</comment>
<accession>A0A0F8Y1I5</accession>
<sequence>MAVKPLRVFGSILIQLTRAILAVPGARRVVEPLRVFIFADSPIAFAATIALLR</sequence>
<protein>
    <submittedName>
        <fullName evidence="1">Uncharacterized protein</fullName>
    </submittedName>
</protein>
<gene>
    <name evidence="1" type="ORF">LCGC14_2954320</name>
</gene>
<proteinExistence type="predicted"/>